<gene>
    <name evidence="3" type="ORF">SAMN05720469_14812</name>
</gene>
<organism evidence="3 4">
    <name type="scientific">Fibrobacter intestinalis</name>
    <dbReference type="NCBI Taxonomy" id="28122"/>
    <lineage>
        <taxon>Bacteria</taxon>
        <taxon>Pseudomonadati</taxon>
        <taxon>Fibrobacterota</taxon>
        <taxon>Fibrobacteria</taxon>
        <taxon>Fibrobacterales</taxon>
        <taxon>Fibrobacteraceae</taxon>
        <taxon>Fibrobacter</taxon>
    </lineage>
</organism>
<proteinExistence type="predicted"/>
<dbReference type="CDD" id="cd07557">
    <property type="entry name" value="trimeric_dUTPase"/>
    <property type="match status" value="1"/>
</dbReference>
<dbReference type="RefSeq" id="WP_073306176.1">
    <property type="nucleotide sequence ID" value="NZ_FRAW01000048.1"/>
</dbReference>
<dbReference type="AlphaFoldDB" id="A0A1M6YUB4"/>
<dbReference type="Pfam" id="PF22769">
    <property type="entry name" value="DCD"/>
    <property type="match status" value="1"/>
</dbReference>
<dbReference type="SUPFAM" id="SSF51283">
    <property type="entry name" value="dUTPase-like"/>
    <property type="match status" value="1"/>
</dbReference>
<keyword evidence="1" id="KW-0378">Hydrolase</keyword>
<evidence type="ECO:0000256" key="1">
    <source>
        <dbReference type="ARBA" id="ARBA00022801"/>
    </source>
</evidence>
<dbReference type="GO" id="GO:0006229">
    <property type="term" value="P:dUTP biosynthetic process"/>
    <property type="evidence" value="ECO:0007669"/>
    <property type="project" value="InterPro"/>
</dbReference>
<evidence type="ECO:0000256" key="2">
    <source>
        <dbReference type="ARBA" id="ARBA00023080"/>
    </source>
</evidence>
<accession>A0A1M6YUB4</accession>
<dbReference type="PANTHER" id="PTHR42680">
    <property type="entry name" value="DCTP DEAMINASE"/>
    <property type="match status" value="1"/>
</dbReference>
<dbReference type="InterPro" id="IPR011962">
    <property type="entry name" value="dCTP_deaminase"/>
</dbReference>
<dbReference type="InterPro" id="IPR033704">
    <property type="entry name" value="dUTPase_trimeric"/>
</dbReference>
<dbReference type="GO" id="GO:0008829">
    <property type="term" value="F:dCTP deaminase activity"/>
    <property type="evidence" value="ECO:0007669"/>
    <property type="project" value="InterPro"/>
</dbReference>
<dbReference type="Proteomes" id="UP000184275">
    <property type="component" value="Unassembled WGS sequence"/>
</dbReference>
<dbReference type="InterPro" id="IPR036157">
    <property type="entry name" value="dUTPase-like_sf"/>
</dbReference>
<dbReference type="EMBL" id="FRAW01000048">
    <property type="protein sequence ID" value="SHL21720.1"/>
    <property type="molecule type" value="Genomic_DNA"/>
</dbReference>
<dbReference type="PANTHER" id="PTHR42680:SF3">
    <property type="entry name" value="DCTP DEAMINASE"/>
    <property type="match status" value="1"/>
</dbReference>
<reference evidence="4" key="1">
    <citation type="submission" date="2016-11" db="EMBL/GenBank/DDBJ databases">
        <authorList>
            <person name="Varghese N."/>
            <person name="Submissions S."/>
        </authorList>
    </citation>
    <scope>NUCLEOTIDE SEQUENCE [LARGE SCALE GENOMIC DNA]</scope>
    <source>
        <strain evidence="4">UWOS</strain>
    </source>
</reference>
<name>A0A1M6YUB4_9BACT</name>
<keyword evidence="2" id="KW-0546">Nucleotide metabolism</keyword>
<sequence length="171" mass="18953">MGILTDKDIKELQHSDHPLIVDGYNPDNVKDVFVDMTVGSISTESKSLNWFDLLPGTSAIVKTAETFSVPKDCVAFVHERTSVFRTGLSISGSSPLKPGFRGSCFIRITNLGDRTVKLEAGNPLAQVCFHKIGDVPDMTYDKQPENHFQDENEYRGLSGYGAEYSRFLSET</sequence>
<evidence type="ECO:0000313" key="3">
    <source>
        <dbReference type="EMBL" id="SHL21720.1"/>
    </source>
</evidence>
<dbReference type="Gene3D" id="2.70.40.10">
    <property type="match status" value="1"/>
</dbReference>
<protein>
    <submittedName>
        <fullName evidence="3">Deoxycytidine triphosphate deaminase</fullName>
    </submittedName>
</protein>
<keyword evidence="4" id="KW-1185">Reference proteome</keyword>
<evidence type="ECO:0000313" key="4">
    <source>
        <dbReference type="Proteomes" id="UP000184275"/>
    </source>
</evidence>